<feature type="domain" description="Thioester" evidence="9">
    <location>
        <begin position="151"/>
        <end position="253"/>
    </location>
</feature>
<evidence type="ECO:0000313" key="11">
    <source>
        <dbReference type="Proteomes" id="UP001652394"/>
    </source>
</evidence>
<feature type="domain" description="SpaA-like prealbumin fold" evidence="7">
    <location>
        <begin position="704"/>
        <end position="826"/>
    </location>
</feature>
<dbReference type="NCBIfam" id="TIGR01167">
    <property type="entry name" value="LPXTG_anchor"/>
    <property type="match status" value="1"/>
</dbReference>
<feature type="domain" description="SpaA-like prealbumin fold" evidence="7">
    <location>
        <begin position="596"/>
        <end position="690"/>
    </location>
</feature>
<evidence type="ECO:0000256" key="3">
    <source>
        <dbReference type="ARBA" id="ARBA00022729"/>
    </source>
</evidence>
<evidence type="ECO:0000313" key="10">
    <source>
        <dbReference type="EMBL" id="MCU6747526.1"/>
    </source>
</evidence>
<evidence type="ECO:0000256" key="5">
    <source>
        <dbReference type="SAM" id="Phobius"/>
    </source>
</evidence>
<comment type="caution">
    <text evidence="10">The sequence shown here is derived from an EMBL/GenBank/DDBJ whole genome shotgun (WGS) entry which is preliminary data.</text>
</comment>
<evidence type="ECO:0000256" key="6">
    <source>
        <dbReference type="SAM" id="SignalP"/>
    </source>
</evidence>
<evidence type="ECO:0000256" key="2">
    <source>
        <dbReference type="ARBA" id="ARBA00022525"/>
    </source>
</evidence>
<evidence type="ECO:0000259" key="8">
    <source>
        <dbReference type="Pfam" id="PF18998"/>
    </source>
</evidence>
<keyword evidence="5" id="KW-0472">Membrane</keyword>
<feature type="chain" id="PRO_5047254703" evidence="6">
    <location>
        <begin position="28"/>
        <end position="976"/>
    </location>
</feature>
<dbReference type="PANTHER" id="PTHR36108:SF13">
    <property type="entry name" value="COLOSSIN-B-RELATED"/>
    <property type="match status" value="1"/>
</dbReference>
<dbReference type="Pfam" id="PF18998">
    <property type="entry name" value="Flg_new_2"/>
    <property type="match status" value="1"/>
</dbReference>
<dbReference type="Proteomes" id="UP001652394">
    <property type="component" value="Unassembled WGS sequence"/>
</dbReference>
<feature type="region of interest" description="Disordered" evidence="4">
    <location>
        <begin position="734"/>
        <end position="763"/>
    </location>
</feature>
<evidence type="ECO:0000259" key="9">
    <source>
        <dbReference type="Pfam" id="PF20610"/>
    </source>
</evidence>
<dbReference type="Pfam" id="PF20610">
    <property type="entry name" value="TED_2"/>
    <property type="match status" value="1"/>
</dbReference>
<dbReference type="InterPro" id="IPR044060">
    <property type="entry name" value="Bacterial_rp_domain"/>
</dbReference>
<feature type="domain" description="SpaA-like prealbumin fold" evidence="7">
    <location>
        <begin position="839"/>
        <end position="926"/>
    </location>
</feature>
<comment type="similarity">
    <text evidence="1">Belongs to the serine-aspartate repeat-containing protein (SDr) family.</text>
</comment>
<feature type="signal peptide" evidence="6">
    <location>
        <begin position="1"/>
        <end position="27"/>
    </location>
</feature>
<protein>
    <submittedName>
        <fullName evidence="10">SpaA isopeptide-forming pilin-related protein</fullName>
    </submittedName>
</protein>
<keyword evidence="2" id="KW-0964">Secreted</keyword>
<sequence length="976" mass="108451">MRQLLKRVTAAVLSVLMFTGMALSVCAKEEAKYTVNIEQSDSGGILKVKEEQAGYSPGDKITLEAETEEGYHLAEIKMEPEGSVDLEDLSFLMPEQDVILKPVFEKIETKQERTLLVNYKQKDKSAVTVLGNKSVGIVYNGQVTYSGTTVGAFTVNGNIAYCMEHLKPTPDTGTDFYEKTYGDENVRKVLYYGWAGQEQWSGFTSYEQGVVCTSLALSYYYSGPDSLGGDPFLGDNWMWPLGDFIRYCESQENIESNDMSLSKTYTESKLSSDKTCQITEDITFNSSKKNTITIPLGEGMSLVNKTTGQTLTGNATVKGGDTFYLKAPLTMNGTWKSGKMNGSMGKFNAVLAITGSADLQDLGYGQWVVDPDKYVELSVKWVQMGDIQLTKFLESDEEVKTPAVGVEFTLTHKETGEKVVITTDKNGVASTADKENYPIGRLIGGVWTVEETKPIEGYKPIDPFEVTVIGQGQTFTYIVEDKQIYSALKVEKIDAESKQVIPIAGAKFQILNKNKEPISMTVTHYPSLVTTDTFETDETGSFVLPERLPHGEYYLHEVQAPEGYLLGIEDIAFQIEEASDFNKPLVVQYADTVVKGKIRLEKTDAKTGDALSNVKFEVSAKEDIVTPDKVIHAKAGEVVGTLVTDEKGMAELDNLYLGTYEVKEVEQIPGFVVSDKPYEVELKYKDQETALVIETLEVENTPTSLVIKKVEAGNEETVLPGVKFKVWYKEAASEKTEESEAQTEGQTEVQKEEQTETQMEEQTEDVDADFAKDMIYETDENGEIRIDYLLPDSIYCIQEVETLQGYVLDDTVHEITVDKSGKIEGKAEDMLTLANDYTKVEILKEDSKTKKAVSGAKLKLERVKEDSKEKVEEWTSEGKAQAYTKLPVGEYVLTELEAPQGYKKAEELHFIVENTGELQQVVLYNERIPGQTIKTGDRTKLLPLLGLLAVSGGAAGFLFVKKRKDKNNGPENRVEE</sequence>
<dbReference type="Pfam" id="PF17802">
    <property type="entry name" value="SpaA"/>
    <property type="match status" value="5"/>
</dbReference>
<evidence type="ECO:0000259" key="7">
    <source>
        <dbReference type="Pfam" id="PF17802"/>
    </source>
</evidence>
<organism evidence="10 11">
    <name type="scientific">Faecalicatena acetigenes</name>
    <dbReference type="NCBI Taxonomy" id="2981790"/>
    <lineage>
        <taxon>Bacteria</taxon>
        <taxon>Bacillati</taxon>
        <taxon>Bacillota</taxon>
        <taxon>Clostridia</taxon>
        <taxon>Lachnospirales</taxon>
        <taxon>Lachnospiraceae</taxon>
        <taxon>Faecalicatena</taxon>
    </lineage>
</organism>
<feature type="domain" description="SpaA-like prealbumin fold" evidence="7">
    <location>
        <begin position="488"/>
        <end position="579"/>
    </location>
</feature>
<keyword evidence="5" id="KW-0812">Transmembrane</keyword>
<evidence type="ECO:0000256" key="1">
    <source>
        <dbReference type="ARBA" id="ARBA00007257"/>
    </source>
</evidence>
<keyword evidence="5" id="KW-1133">Transmembrane helix</keyword>
<feature type="transmembrane region" description="Helical" evidence="5">
    <location>
        <begin position="941"/>
        <end position="960"/>
    </location>
</feature>
<feature type="domain" description="SpaA-like prealbumin fold" evidence="7">
    <location>
        <begin position="394"/>
        <end position="481"/>
    </location>
</feature>
<dbReference type="SUPFAM" id="SSF49478">
    <property type="entry name" value="Cna protein B-type domain"/>
    <property type="match status" value="1"/>
</dbReference>
<dbReference type="InterPro" id="IPR013783">
    <property type="entry name" value="Ig-like_fold"/>
</dbReference>
<proteinExistence type="inferred from homology"/>
<dbReference type="EMBL" id="JAOQJX010000009">
    <property type="protein sequence ID" value="MCU6747526.1"/>
    <property type="molecule type" value="Genomic_DNA"/>
</dbReference>
<evidence type="ECO:0000256" key="4">
    <source>
        <dbReference type="SAM" id="MobiDB-lite"/>
    </source>
</evidence>
<keyword evidence="3 6" id="KW-0732">Signal</keyword>
<dbReference type="InterPro" id="IPR046751">
    <property type="entry name" value="TED_2"/>
</dbReference>
<reference evidence="10 11" key="1">
    <citation type="journal article" date="2021" name="ISME Commun">
        <title>Automated analysis of genomic sequences facilitates high-throughput and comprehensive description of bacteria.</title>
        <authorList>
            <person name="Hitch T.C.A."/>
        </authorList>
    </citation>
    <scope>NUCLEOTIDE SEQUENCE [LARGE SCALE GENOMIC DNA]</scope>
    <source>
        <strain evidence="10 11">H2_18</strain>
    </source>
</reference>
<dbReference type="PANTHER" id="PTHR36108">
    <property type="entry name" value="COLOSSIN-B-RELATED"/>
    <property type="match status" value="1"/>
</dbReference>
<gene>
    <name evidence="10" type="ORF">OCV51_07635</name>
</gene>
<dbReference type="InterPro" id="IPR041033">
    <property type="entry name" value="SpaA_PFL_dom_1"/>
</dbReference>
<name>A0ABT2TBE2_9FIRM</name>
<dbReference type="Gene3D" id="2.60.40.10">
    <property type="entry name" value="Immunoglobulins"/>
    <property type="match status" value="5"/>
</dbReference>
<keyword evidence="11" id="KW-1185">Reference proteome</keyword>
<dbReference type="RefSeq" id="WP_267304061.1">
    <property type="nucleotide sequence ID" value="NZ_JAOQJX010000009.1"/>
</dbReference>
<accession>A0ABT2TBE2</accession>
<feature type="domain" description="Bacterial repeat" evidence="8">
    <location>
        <begin position="33"/>
        <end position="107"/>
    </location>
</feature>